<feature type="signal peptide" evidence="21">
    <location>
        <begin position="1"/>
        <end position="21"/>
    </location>
</feature>
<evidence type="ECO:0000256" key="18">
    <source>
        <dbReference type="ARBA" id="ARBA00042019"/>
    </source>
</evidence>
<dbReference type="AlphaFoldDB" id="A0A671NNC1"/>
<dbReference type="GO" id="GO:0021847">
    <property type="term" value="P:ventricular zone neuroblast division"/>
    <property type="evidence" value="ECO:0007669"/>
    <property type="project" value="TreeGrafter"/>
</dbReference>
<evidence type="ECO:0000256" key="16">
    <source>
        <dbReference type="ARBA" id="ARBA00039823"/>
    </source>
</evidence>
<dbReference type="GO" id="GO:0048066">
    <property type="term" value="P:developmental pigmentation"/>
    <property type="evidence" value="ECO:0007669"/>
    <property type="project" value="TreeGrafter"/>
</dbReference>
<comment type="catalytic activity">
    <reaction evidence="13">
        <text>L-dopachrome = 5,6-dihydroxyindole-2-carboxylate</text>
        <dbReference type="Rhea" id="RHEA:13041"/>
        <dbReference type="ChEBI" id="CHEBI:16875"/>
        <dbReference type="ChEBI" id="CHEBI:57509"/>
        <dbReference type="EC" id="5.3.3.12"/>
    </reaction>
</comment>
<comment type="subcellular location">
    <subcellularLocation>
        <location evidence="2">Melanosome membrane</location>
        <topology evidence="2">Single-pass type I membrane protein</topology>
    </subcellularLocation>
</comment>
<keyword evidence="9" id="KW-0470">Melanin biosynthesis</keyword>
<dbReference type="Gene3D" id="1.10.1280.10">
    <property type="entry name" value="Di-copper center containing domain from catechol oxidase"/>
    <property type="match status" value="1"/>
</dbReference>
<feature type="transmembrane region" description="Helical" evidence="20">
    <location>
        <begin position="324"/>
        <end position="350"/>
    </location>
</feature>
<evidence type="ECO:0000256" key="7">
    <source>
        <dbReference type="ARBA" id="ARBA00022833"/>
    </source>
</evidence>
<proteinExistence type="inferred from homology"/>
<evidence type="ECO:0000256" key="11">
    <source>
        <dbReference type="ARBA" id="ARBA00023180"/>
    </source>
</evidence>
<comment type="function">
    <text evidence="19">Plays a role in melanin biosynthesis. Catalyzes the conversion of L-dopachrome into 5,6-dihydroxyindole-2-carboxylic acid (DHICA).</text>
</comment>
<keyword evidence="5" id="KW-0479">Metal-binding</keyword>
<dbReference type="GO" id="GO:0016491">
    <property type="term" value="F:oxidoreductase activity"/>
    <property type="evidence" value="ECO:0007669"/>
    <property type="project" value="InterPro"/>
</dbReference>
<evidence type="ECO:0000256" key="20">
    <source>
        <dbReference type="SAM" id="Phobius"/>
    </source>
</evidence>
<evidence type="ECO:0000313" key="23">
    <source>
        <dbReference type="Ensembl" id="ENSSANP00000046306.1"/>
    </source>
</evidence>
<reference evidence="23" key="2">
    <citation type="submission" date="2025-09" db="UniProtKB">
        <authorList>
            <consortium name="Ensembl"/>
        </authorList>
    </citation>
    <scope>IDENTIFICATION</scope>
</reference>
<evidence type="ECO:0000256" key="5">
    <source>
        <dbReference type="ARBA" id="ARBA00022723"/>
    </source>
</evidence>
<organism evidence="23 24">
    <name type="scientific">Sinocyclocheilus anshuiensis</name>
    <dbReference type="NCBI Taxonomy" id="1608454"/>
    <lineage>
        <taxon>Eukaryota</taxon>
        <taxon>Metazoa</taxon>
        <taxon>Chordata</taxon>
        <taxon>Craniata</taxon>
        <taxon>Vertebrata</taxon>
        <taxon>Euteleostomi</taxon>
        <taxon>Actinopterygii</taxon>
        <taxon>Neopterygii</taxon>
        <taxon>Teleostei</taxon>
        <taxon>Ostariophysi</taxon>
        <taxon>Cypriniformes</taxon>
        <taxon>Cyprinidae</taxon>
        <taxon>Cyprininae</taxon>
        <taxon>Sinocyclocheilus</taxon>
    </lineage>
</organism>
<keyword evidence="7" id="KW-0862">Zinc</keyword>
<dbReference type="GO" id="GO:0004167">
    <property type="term" value="F:dopachrome isomerase activity"/>
    <property type="evidence" value="ECO:0007669"/>
    <property type="project" value="UniProtKB-EC"/>
</dbReference>
<dbReference type="PANTHER" id="PTHR11474:SF4">
    <property type="entry name" value="L-DOPACHROME TAUTOMERASE"/>
    <property type="match status" value="1"/>
</dbReference>
<evidence type="ECO:0000256" key="12">
    <source>
        <dbReference type="ARBA" id="ARBA00023235"/>
    </source>
</evidence>
<evidence type="ECO:0000256" key="8">
    <source>
        <dbReference type="ARBA" id="ARBA00022989"/>
    </source>
</evidence>
<dbReference type="SUPFAM" id="SSF48056">
    <property type="entry name" value="Di-copper centre-containing domain"/>
    <property type="match status" value="1"/>
</dbReference>
<dbReference type="InterPro" id="IPR008922">
    <property type="entry name" value="Di-copper_centre_dom_sf"/>
</dbReference>
<keyword evidence="12" id="KW-0413">Isomerase</keyword>
<evidence type="ECO:0000256" key="21">
    <source>
        <dbReference type="SAM" id="SignalP"/>
    </source>
</evidence>
<evidence type="ECO:0000256" key="1">
    <source>
        <dbReference type="ARBA" id="ARBA00001947"/>
    </source>
</evidence>
<keyword evidence="6 21" id="KW-0732">Signal</keyword>
<comment type="cofactor">
    <cofactor evidence="1">
        <name>Zn(2+)</name>
        <dbReference type="ChEBI" id="CHEBI:29105"/>
    </cofactor>
</comment>
<dbReference type="PROSITE" id="PS00497">
    <property type="entry name" value="TYROSINASE_1"/>
    <property type="match status" value="1"/>
</dbReference>
<evidence type="ECO:0000256" key="3">
    <source>
        <dbReference type="ARBA" id="ARBA00009928"/>
    </source>
</evidence>
<keyword evidence="24" id="KW-1185">Reference proteome</keyword>
<keyword evidence="8 20" id="KW-1133">Transmembrane helix</keyword>
<dbReference type="Ensembl" id="ENSSANT00000049272.1">
    <property type="protein sequence ID" value="ENSSANP00000046306.1"/>
    <property type="gene ID" value="ENSSANG00000023405.1"/>
</dbReference>
<evidence type="ECO:0000259" key="22">
    <source>
        <dbReference type="PROSITE" id="PS00497"/>
    </source>
</evidence>
<evidence type="ECO:0000256" key="17">
    <source>
        <dbReference type="ARBA" id="ARBA00041443"/>
    </source>
</evidence>
<evidence type="ECO:0000256" key="15">
    <source>
        <dbReference type="ARBA" id="ARBA00038932"/>
    </source>
</evidence>
<name>A0A671NNC1_9TELE</name>
<dbReference type="Proteomes" id="UP000472260">
    <property type="component" value="Unassembled WGS sequence"/>
</dbReference>
<dbReference type="EC" id="5.3.3.12" evidence="15"/>
<evidence type="ECO:0000313" key="24">
    <source>
        <dbReference type="Proteomes" id="UP000472260"/>
    </source>
</evidence>
<keyword evidence="11" id="KW-0325">Glycoprotein</keyword>
<evidence type="ECO:0000256" key="2">
    <source>
        <dbReference type="ARBA" id="ARBA00004573"/>
    </source>
</evidence>
<dbReference type="PANTHER" id="PTHR11474">
    <property type="entry name" value="TYROSINASE FAMILY MEMBER"/>
    <property type="match status" value="1"/>
</dbReference>
<comment type="similarity">
    <text evidence="3">Belongs to the tyrosinase family.</text>
</comment>
<evidence type="ECO:0000256" key="19">
    <source>
        <dbReference type="ARBA" id="ARBA00045930"/>
    </source>
</evidence>
<feature type="domain" description="Tyrosinase copper-binding" evidence="22">
    <location>
        <begin position="185"/>
        <end position="202"/>
    </location>
</feature>
<sequence>MRRSIVLAVIYSLGWTYLTEAQFPRVCCTVEAIVSKECCPALGSDPDNVCGILSGRGNCSDVHVDSKLWGGPYRLRNVDDRERWPTKFFNRTCRCFGNFAGYNCGECSFGWTGPSCDQRRAAVVRKDIHSLSPAELQEFLDVLDRAKTTVHPEYVIATQHWLGLLGPNDTLLGPGRPFKAIDLSHKGPAFITWHRYHLLSLERELQKLTGNENFAVPYWNFATGRTECDVCTDSLLGGRDPTDPSRISPRSRFARWGVVCDSLDEYNRLVTLCNGTSEGSLLRGIMESTNVTLPTMNDVRSCLNLRDFDSPPYFTNSSFSFRPAMFLLSSTLGGIFFGLLLLLLLSVLYVQQRKRREFEPLLNAEFTTTKYTEEA</sequence>
<evidence type="ECO:0000256" key="6">
    <source>
        <dbReference type="ARBA" id="ARBA00022729"/>
    </source>
</evidence>
<evidence type="ECO:0000256" key="10">
    <source>
        <dbReference type="ARBA" id="ARBA00023136"/>
    </source>
</evidence>
<gene>
    <name evidence="23" type="primary">LOC107662564</name>
</gene>
<keyword evidence="10 20" id="KW-0472">Membrane</keyword>
<accession>A0A671NNC1</accession>
<dbReference type="Pfam" id="PF00264">
    <property type="entry name" value="Tyrosinase"/>
    <property type="match status" value="1"/>
</dbReference>
<evidence type="ECO:0000256" key="9">
    <source>
        <dbReference type="ARBA" id="ARBA00023101"/>
    </source>
</evidence>
<evidence type="ECO:0000256" key="14">
    <source>
        <dbReference type="ARBA" id="ARBA00037907"/>
    </source>
</evidence>
<evidence type="ECO:0000256" key="4">
    <source>
        <dbReference type="ARBA" id="ARBA00022692"/>
    </source>
</evidence>
<dbReference type="InterPro" id="IPR050316">
    <property type="entry name" value="Tyrosinase/Hemocyanin"/>
</dbReference>
<feature type="chain" id="PRO_5025595749" description="L-dopachrome tautomerase" evidence="21">
    <location>
        <begin position="22"/>
        <end position="375"/>
    </location>
</feature>
<keyword evidence="4 20" id="KW-0812">Transmembrane</keyword>
<protein>
    <recommendedName>
        <fullName evidence="16">L-dopachrome tautomerase</fullName>
        <ecNumber evidence="15">5.3.3.12</ecNumber>
    </recommendedName>
    <alternativeName>
        <fullName evidence="18">L-dopachrome Delta-isomerase</fullName>
    </alternativeName>
    <alternativeName>
        <fullName evidence="17">Tyrosinase-related protein 2</fullName>
    </alternativeName>
</protein>
<comment type="pathway">
    <text evidence="14">Pigment biosynthesis; melanin biosynthesis.</text>
</comment>
<evidence type="ECO:0000256" key="13">
    <source>
        <dbReference type="ARBA" id="ARBA00036823"/>
    </source>
</evidence>
<dbReference type="GO" id="GO:0002052">
    <property type="term" value="P:positive regulation of neuroblast proliferation"/>
    <property type="evidence" value="ECO:0007669"/>
    <property type="project" value="TreeGrafter"/>
</dbReference>
<dbReference type="InterPro" id="IPR002227">
    <property type="entry name" value="Tyrosinase_Cu-bd"/>
</dbReference>
<dbReference type="GO" id="GO:0046872">
    <property type="term" value="F:metal ion binding"/>
    <property type="evidence" value="ECO:0007669"/>
    <property type="project" value="UniProtKB-KW"/>
</dbReference>
<dbReference type="GO" id="GO:0006583">
    <property type="term" value="P:melanin biosynthetic process from tyrosine"/>
    <property type="evidence" value="ECO:0007669"/>
    <property type="project" value="TreeGrafter"/>
</dbReference>
<reference evidence="23" key="1">
    <citation type="submission" date="2025-08" db="UniProtKB">
        <authorList>
            <consortium name="Ensembl"/>
        </authorList>
    </citation>
    <scope>IDENTIFICATION</scope>
</reference>
<dbReference type="GO" id="GO:0033162">
    <property type="term" value="C:melanosome membrane"/>
    <property type="evidence" value="ECO:0007669"/>
    <property type="project" value="UniProtKB-SubCell"/>
</dbReference>